<dbReference type="Gene3D" id="3.40.630.10">
    <property type="entry name" value="Zn peptidases"/>
    <property type="match status" value="1"/>
</dbReference>
<sequence>MQRRYGKEQLQQVLEKPLDTKMEAFDEAKMLKIYGCSDVGDVGYVTPTASLSVATAALGTPGHSWFMTGMTGSSIGEKGLLCAGEIMGLAGVMVYDDSALLKGAQGERIARTGGEYHCPMYV</sequence>
<organism evidence="1">
    <name type="scientific">bioreactor metagenome</name>
    <dbReference type="NCBI Taxonomy" id="1076179"/>
    <lineage>
        <taxon>unclassified sequences</taxon>
        <taxon>metagenomes</taxon>
        <taxon>ecological metagenomes</taxon>
    </lineage>
</organism>
<gene>
    <name evidence="1" type="ORF">SDC9_211518</name>
</gene>
<name>A0A645JKI1_9ZZZZ</name>
<evidence type="ECO:0000313" key="1">
    <source>
        <dbReference type="EMBL" id="MPN63752.1"/>
    </source>
</evidence>
<comment type="caution">
    <text evidence="1">The sequence shown here is derived from an EMBL/GenBank/DDBJ whole genome shotgun (WGS) entry which is preliminary data.</text>
</comment>
<reference evidence="1" key="1">
    <citation type="submission" date="2019-08" db="EMBL/GenBank/DDBJ databases">
        <authorList>
            <person name="Kucharzyk K."/>
            <person name="Murdoch R.W."/>
            <person name="Higgins S."/>
            <person name="Loffler F."/>
        </authorList>
    </citation>
    <scope>NUCLEOTIDE SEQUENCE</scope>
</reference>
<dbReference type="EMBL" id="VSSQ01143637">
    <property type="protein sequence ID" value="MPN63752.1"/>
    <property type="molecule type" value="Genomic_DNA"/>
</dbReference>
<accession>A0A645JKI1</accession>
<proteinExistence type="predicted"/>
<dbReference type="AlphaFoldDB" id="A0A645JKI1"/>
<protein>
    <submittedName>
        <fullName evidence="1">Uncharacterized protein</fullName>
    </submittedName>
</protein>